<dbReference type="AlphaFoldDB" id="M8BYS6"/>
<feature type="region of interest" description="Disordered" evidence="1">
    <location>
        <begin position="1"/>
        <end position="36"/>
    </location>
</feature>
<dbReference type="EnsemblPlants" id="EMT27129">
    <property type="protein sequence ID" value="EMT27129"/>
    <property type="gene ID" value="F775_09768"/>
</dbReference>
<protein>
    <submittedName>
        <fullName evidence="2">Uncharacterized protein</fullName>
    </submittedName>
</protein>
<accession>M8BYS6</accession>
<reference evidence="2" key="1">
    <citation type="submission" date="2015-06" db="UniProtKB">
        <authorList>
            <consortium name="EnsemblPlants"/>
        </authorList>
    </citation>
    <scope>IDENTIFICATION</scope>
</reference>
<organism evidence="2">
    <name type="scientific">Aegilops tauschii</name>
    <name type="common">Tausch's goatgrass</name>
    <name type="synonym">Aegilops squarrosa</name>
    <dbReference type="NCBI Taxonomy" id="37682"/>
    <lineage>
        <taxon>Eukaryota</taxon>
        <taxon>Viridiplantae</taxon>
        <taxon>Streptophyta</taxon>
        <taxon>Embryophyta</taxon>
        <taxon>Tracheophyta</taxon>
        <taxon>Spermatophyta</taxon>
        <taxon>Magnoliopsida</taxon>
        <taxon>Liliopsida</taxon>
        <taxon>Poales</taxon>
        <taxon>Poaceae</taxon>
        <taxon>BOP clade</taxon>
        <taxon>Pooideae</taxon>
        <taxon>Triticodae</taxon>
        <taxon>Triticeae</taxon>
        <taxon>Triticinae</taxon>
        <taxon>Aegilops</taxon>
    </lineage>
</organism>
<evidence type="ECO:0000256" key="1">
    <source>
        <dbReference type="SAM" id="MobiDB-lite"/>
    </source>
</evidence>
<evidence type="ECO:0000313" key="2">
    <source>
        <dbReference type="EnsemblPlants" id="EMT27129"/>
    </source>
</evidence>
<proteinExistence type="predicted"/>
<sequence>MGAQHKNQKEEMEISNPRFLDDGAGHDPGYIQPNQKRPYLDYPLGADLNQKLWHLHVAHFYTNPLMKNKSGPWQACTSALIHNSGHPSDSCLQKRLSQGQCR</sequence>
<name>M8BYS6_AEGTA</name>